<dbReference type="GO" id="GO:0003700">
    <property type="term" value="F:DNA-binding transcription factor activity"/>
    <property type="evidence" value="ECO:0007669"/>
    <property type="project" value="InterPro"/>
</dbReference>
<dbReference type="GO" id="GO:0032993">
    <property type="term" value="C:protein-DNA complex"/>
    <property type="evidence" value="ECO:0007669"/>
    <property type="project" value="TreeGrafter"/>
</dbReference>
<dbReference type="InterPro" id="IPR005119">
    <property type="entry name" value="LysR_subst-bd"/>
</dbReference>
<dbReference type="InterPro" id="IPR036390">
    <property type="entry name" value="WH_DNA-bd_sf"/>
</dbReference>
<dbReference type="AlphaFoldDB" id="A0A562RMM0"/>
<evidence type="ECO:0000259" key="5">
    <source>
        <dbReference type="PROSITE" id="PS50931"/>
    </source>
</evidence>
<dbReference type="InterPro" id="IPR000847">
    <property type="entry name" value="LysR_HTH_N"/>
</dbReference>
<dbReference type="PROSITE" id="PS50931">
    <property type="entry name" value="HTH_LYSR"/>
    <property type="match status" value="1"/>
</dbReference>
<dbReference type="OrthoDB" id="8807047at2"/>
<evidence type="ECO:0000313" key="6">
    <source>
        <dbReference type="EMBL" id="TWI69854.1"/>
    </source>
</evidence>
<sequence>MFDLKQLRCFVTVATELNFRRAAERLNMTQPPLTRQIQLLEHELGVQLLERTKHSVRPTTAGQVFLVDAVRLLNLAEQAATTARRASKGETGRVRVAFTGAAGHEIVPNLLAAAKRALPDIDIVVHELVSAAQIAAFAADSIDLGIMRPLGSRQKLESFLIDVEPLIVALPAGHPLAVDDRIDLASLHRQPFIMHSPDDGKYFHDRVMNLFWSAKVMPEFVQYIDQTPTILSMVRAGLGMGIVPASAQRFKFDNVVFRPIRHGDVAAEMIMAWRPDQCVPAVTALRVMAQAHFAQSGA</sequence>
<dbReference type="SUPFAM" id="SSF46785">
    <property type="entry name" value="Winged helix' DNA-binding domain"/>
    <property type="match status" value="1"/>
</dbReference>
<dbReference type="Pfam" id="PF00126">
    <property type="entry name" value="HTH_1"/>
    <property type="match status" value="1"/>
</dbReference>
<name>A0A562RMM0_9BURK</name>
<dbReference type="Proteomes" id="UP000318431">
    <property type="component" value="Unassembled WGS sequence"/>
</dbReference>
<dbReference type="FunFam" id="1.10.10.10:FF:000001">
    <property type="entry name" value="LysR family transcriptional regulator"/>
    <property type="match status" value="1"/>
</dbReference>
<keyword evidence="3 6" id="KW-0238">DNA-binding</keyword>
<protein>
    <submittedName>
        <fullName evidence="6">DNA-binding transcriptional LysR family regulator</fullName>
    </submittedName>
</protein>
<dbReference type="RefSeq" id="WP_145647575.1">
    <property type="nucleotide sequence ID" value="NZ_VLLB01000001.1"/>
</dbReference>
<organism evidence="6 7">
    <name type="scientific">Pseudoduganella lurida</name>
    <dbReference type="NCBI Taxonomy" id="1036180"/>
    <lineage>
        <taxon>Bacteria</taxon>
        <taxon>Pseudomonadati</taxon>
        <taxon>Pseudomonadota</taxon>
        <taxon>Betaproteobacteria</taxon>
        <taxon>Burkholderiales</taxon>
        <taxon>Oxalobacteraceae</taxon>
        <taxon>Telluria group</taxon>
        <taxon>Pseudoduganella</taxon>
    </lineage>
</organism>
<dbReference type="GO" id="GO:0003677">
    <property type="term" value="F:DNA binding"/>
    <property type="evidence" value="ECO:0007669"/>
    <property type="project" value="UniProtKB-KW"/>
</dbReference>
<comment type="caution">
    <text evidence="6">The sequence shown here is derived from an EMBL/GenBank/DDBJ whole genome shotgun (WGS) entry which is preliminary data.</text>
</comment>
<evidence type="ECO:0000256" key="4">
    <source>
        <dbReference type="ARBA" id="ARBA00023163"/>
    </source>
</evidence>
<keyword evidence="2" id="KW-0805">Transcription regulation</keyword>
<evidence type="ECO:0000256" key="3">
    <source>
        <dbReference type="ARBA" id="ARBA00023125"/>
    </source>
</evidence>
<keyword evidence="4" id="KW-0804">Transcription</keyword>
<reference evidence="6 7" key="1">
    <citation type="journal article" date="2015" name="Stand. Genomic Sci.">
        <title>Genomic Encyclopedia of Bacterial and Archaeal Type Strains, Phase III: the genomes of soil and plant-associated and newly described type strains.</title>
        <authorList>
            <person name="Whitman W.B."/>
            <person name="Woyke T."/>
            <person name="Klenk H.P."/>
            <person name="Zhou Y."/>
            <person name="Lilburn T.G."/>
            <person name="Beck B.J."/>
            <person name="De Vos P."/>
            <person name="Vandamme P."/>
            <person name="Eisen J.A."/>
            <person name="Garrity G."/>
            <person name="Hugenholtz P."/>
            <person name="Kyrpides N.C."/>
        </authorList>
    </citation>
    <scope>NUCLEOTIDE SEQUENCE [LARGE SCALE GENOMIC DNA]</scope>
    <source>
        <strain evidence="6 7">CGMCC 1.10822</strain>
    </source>
</reference>
<feature type="domain" description="HTH lysR-type" evidence="5">
    <location>
        <begin position="2"/>
        <end position="59"/>
    </location>
</feature>
<dbReference type="PANTHER" id="PTHR30346:SF0">
    <property type="entry name" value="HCA OPERON TRANSCRIPTIONAL ACTIVATOR HCAR"/>
    <property type="match status" value="1"/>
</dbReference>
<gene>
    <name evidence="6" type="ORF">IP91_00927</name>
</gene>
<keyword evidence="7" id="KW-1185">Reference proteome</keyword>
<dbReference type="EMBL" id="VLLB01000001">
    <property type="protein sequence ID" value="TWI69854.1"/>
    <property type="molecule type" value="Genomic_DNA"/>
</dbReference>
<evidence type="ECO:0000313" key="7">
    <source>
        <dbReference type="Proteomes" id="UP000318431"/>
    </source>
</evidence>
<dbReference type="InterPro" id="IPR036388">
    <property type="entry name" value="WH-like_DNA-bd_sf"/>
</dbReference>
<dbReference type="PANTHER" id="PTHR30346">
    <property type="entry name" value="TRANSCRIPTIONAL DUAL REGULATOR HCAR-RELATED"/>
    <property type="match status" value="1"/>
</dbReference>
<dbReference type="Pfam" id="PF03466">
    <property type="entry name" value="LysR_substrate"/>
    <property type="match status" value="1"/>
</dbReference>
<proteinExistence type="inferred from homology"/>
<evidence type="ECO:0000256" key="2">
    <source>
        <dbReference type="ARBA" id="ARBA00023015"/>
    </source>
</evidence>
<dbReference type="Gene3D" id="3.40.190.10">
    <property type="entry name" value="Periplasmic binding protein-like II"/>
    <property type="match status" value="2"/>
</dbReference>
<dbReference type="Gene3D" id="1.10.10.10">
    <property type="entry name" value="Winged helix-like DNA-binding domain superfamily/Winged helix DNA-binding domain"/>
    <property type="match status" value="1"/>
</dbReference>
<dbReference type="SUPFAM" id="SSF53850">
    <property type="entry name" value="Periplasmic binding protein-like II"/>
    <property type="match status" value="1"/>
</dbReference>
<accession>A0A562RMM0</accession>
<comment type="similarity">
    <text evidence="1">Belongs to the LysR transcriptional regulatory family.</text>
</comment>
<evidence type="ECO:0000256" key="1">
    <source>
        <dbReference type="ARBA" id="ARBA00009437"/>
    </source>
</evidence>
<dbReference type="PRINTS" id="PR00039">
    <property type="entry name" value="HTHLYSR"/>
</dbReference>